<accession>D9SQ59</accession>
<dbReference type="STRING" id="573061.Clocel_0346"/>
<organism evidence="6 7">
    <name type="scientific">Clostridium cellulovorans (strain ATCC 35296 / DSM 3052 / OCM 3 / 743B)</name>
    <dbReference type="NCBI Taxonomy" id="573061"/>
    <lineage>
        <taxon>Bacteria</taxon>
        <taxon>Bacillati</taxon>
        <taxon>Bacillota</taxon>
        <taxon>Clostridia</taxon>
        <taxon>Eubacteriales</taxon>
        <taxon>Clostridiaceae</taxon>
        <taxon>Clostridium</taxon>
    </lineage>
</organism>
<evidence type="ECO:0000313" key="7">
    <source>
        <dbReference type="Proteomes" id="UP000002730"/>
    </source>
</evidence>
<keyword evidence="2" id="KW-0238">DNA-binding</keyword>
<proteinExistence type="predicted"/>
<dbReference type="eggNOG" id="COG0640">
    <property type="taxonomic scope" value="Bacteria"/>
</dbReference>
<dbReference type="GO" id="GO:0046686">
    <property type="term" value="P:response to cadmium ion"/>
    <property type="evidence" value="ECO:0007669"/>
    <property type="project" value="UniProtKB-KW"/>
</dbReference>
<keyword evidence="1" id="KW-0805">Transcription regulation</keyword>
<dbReference type="PRINTS" id="PR00778">
    <property type="entry name" value="HTHARSR"/>
</dbReference>
<dbReference type="PROSITE" id="PS50987">
    <property type="entry name" value="HTH_ARSR_2"/>
    <property type="match status" value="1"/>
</dbReference>
<evidence type="ECO:0000256" key="3">
    <source>
        <dbReference type="ARBA" id="ARBA00023163"/>
    </source>
</evidence>
<dbReference type="PROSITE" id="PS00846">
    <property type="entry name" value="HTH_ARSR_1"/>
    <property type="match status" value="1"/>
</dbReference>
<dbReference type="RefSeq" id="WP_010075107.1">
    <property type="nucleotide sequence ID" value="NC_014393.1"/>
</dbReference>
<dbReference type="Pfam" id="PF01022">
    <property type="entry name" value="HTH_5"/>
    <property type="match status" value="1"/>
</dbReference>
<dbReference type="InterPro" id="IPR036388">
    <property type="entry name" value="WH-like_DNA-bd_sf"/>
</dbReference>
<keyword evidence="4" id="KW-0105">Cadmium resistance</keyword>
<dbReference type="InterPro" id="IPR018334">
    <property type="entry name" value="ArsR_HTH"/>
</dbReference>
<dbReference type="SMART" id="SM00418">
    <property type="entry name" value="HTH_ARSR"/>
    <property type="match status" value="1"/>
</dbReference>
<dbReference type="PANTHER" id="PTHR43132">
    <property type="entry name" value="ARSENICAL RESISTANCE OPERON REPRESSOR ARSR-RELATED"/>
    <property type="match status" value="1"/>
</dbReference>
<dbReference type="InterPro" id="IPR036390">
    <property type="entry name" value="WH_DNA-bd_sf"/>
</dbReference>
<keyword evidence="3" id="KW-0804">Transcription</keyword>
<evidence type="ECO:0000313" key="6">
    <source>
        <dbReference type="EMBL" id="ADL50126.1"/>
    </source>
</evidence>
<dbReference type="AlphaFoldDB" id="D9SQ59"/>
<dbReference type="GO" id="GO:0003677">
    <property type="term" value="F:DNA binding"/>
    <property type="evidence" value="ECO:0007669"/>
    <property type="project" value="UniProtKB-KW"/>
</dbReference>
<name>D9SQ59_CLOC7</name>
<dbReference type="InterPro" id="IPR011991">
    <property type="entry name" value="ArsR-like_HTH"/>
</dbReference>
<dbReference type="NCBIfam" id="NF033788">
    <property type="entry name" value="HTH_metalloreg"/>
    <property type="match status" value="1"/>
</dbReference>
<evidence type="ECO:0000256" key="2">
    <source>
        <dbReference type="ARBA" id="ARBA00023125"/>
    </source>
</evidence>
<dbReference type="OrthoDB" id="9794330at2"/>
<dbReference type="InterPro" id="IPR051011">
    <property type="entry name" value="Metal_resp_trans_reg"/>
</dbReference>
<dbReference type="SUPFAM" id="SSF46785">
    <property type="entry name" value="Winged helix' DNA-binding domain"/>
    <property type="match status" value="1"/>
</dbReference>
<reference evidence="6 7" key="1">
    <citation type="submission" date="2010-08" db="EMBL/GenBank/DDBJ databases">
        <title>Complete sequence of Clostridium cellulovorans 743B.</title>
        <authorList>
            <consortium name="US DOE Joint Genome Institute"/>
            <person name="Lucas S."/>
            <person name="Copeland A."/>
            <person name="Lapidus A."/>
            <person name="Cheng J.-F."/>
            <person name="Bruce D."/>
            <person name="Goodwin L."/>
            <person name="Pitluck S."/>
            <person name="Chertkov O."/>
            <person name="Detter J.C."/>
            <person name="Han C."/>
            <person name="Tapia R."/>
            <person name="Land M."/>
            <person name="Hauser L."/>
            <person name="Chang Y.-J."/>
            <person name="Jeffries C."/>
            <person name="Kyrpides N."/>
            <person name="Ivanova N."/>
            <person name="Mikhailova N."/>
            <person name="Hemme C.L."/>
            <person name="Woyke T."/>
        </authorList>
    </citation>
    <scope>NUCLEOTIDE SEQUENCE [LARGE SCALE GENOMIC DNA]</scope>
    <source>
        <strain evidence="7">ATCC 35296 / DSM 3052 / OCM 3 / 743B</strain>
    </source>
</reference>
<dbReference type="PANTHER" id="PTHR43132:SF6">
    <property type="entry name" value="HTH-TYPE TRANSCRIPTIONAL REPRESSOR CZRA"/>
    <property type="match status" value="1"/>
</dbReference>
<dbReference type="CDD" id="cd00090">
    <property type="entry name" value="HTH_ARSR"/>
    <property type="match status" value="1"/>
</dbReference>
<dbReference type="Proteomes" id="UP000002730">
    <property type="component" value="Chromosome"/>
</dbReference>
<keyword evidence="7" id="KW-1185">Reference proteome</keyword>
<sequence>MDENFQCQCNEVHSECVECVKSTMLEEKKFINLSELFKMFADPTRLKIIYALLKKELCVCDIAEVIEMSQSSVSHQLRVLKALKLVKYRKEGKVVYYSLDDEHVNNIFNFGLSHIEHQ</sequence>
<feature type="domain" description="HTH arsR-type" evidence="5">
    <location>
        <begin position="25"/>
        <end position="118"/>
    </location>
</feature>
<gene>
    <name evidence="6" type="ordered locus">Clocel_0346</name>
</gene>
<evidence type="ECO:0000259" key="5">
    <source>
        <dbReference type="PROSITE" id="PS50987"/>
    </source>
</evidence>
<dbReference type="HOGENOM" id="CLU_097806_7_3_9"/>
<dbReference type="GO" id="GO:0003700">
    <property type="term" value="F:DNA-binding transcription factor activity"/>
    <property type="evidence" value="ECO:0007669"/>
    <property type="project" value="InterPro"/>
</dbReference>
<evidence type="ECO:0000256" key="4">
    <source>
        <dbReference type="ARBA" id="ARBA00043263"/>
    </source>
</evidence>
<dbReference type="EMBL" id="CP002160">
    <property type="protein sequence ID" value="ADL50126.1"/>
    <property type="molecule type" value="Genomic_DNA"/>
</dbReference>
<dbReference type="Gene3D" id="1.10.10.10">
    <property type="entry name" value="Winged helix-like DNA-binding domain superfamily/Winged helix DNA-binding domain"/>
    <property type="match status" value="1"/>
</dbReference>
<dbReference type="KEGG" id="ccb:Clocel_0346"/>
<protein>
    <submittedName>
        <fullName evidence="6">Transcriptional regulator, ArsR family</fullName>
    </submittedName>
</protein>
<evidence type="ECO:0000256" key="1">
    <source>
        <dbReference type="ARBA" id="ARBA00023015"/>
    </source>
</evidence>
<dbReference type="InterPro" id="IPR001845">
    <property type="entry name" value="HTH_ArsR_DNA-bd_dom"/>
</dbReference>